<feature type="transmembrane region" description="Helical" evidence="1">
    <location>
        <begin position="77"/>
        <end position="95"/>
    </location>
</feature>
<organism evidence="2 3">
    <name type="scientific">Paraburkholderia ferrariae</name>
    <dbReference type="NCBI Taxonomy" id="386056"/>
    <lineage>
        <taxon>Bacteria</taxon>
        <taxon>Pseudomonadati</taxon>
        <taxon>Pseudomonadota</taxon>
        <taxon>Betaproteobacteria</taxon>
        <taxon>Burkholderiales</taxon>
        <taxon>Burkholderiaceae</taxon>
        <taxon>Paraburkholderia</taxon>
    </lineage>
</organism>
<keyword evidence="3" id="KW-1185">Reference proteome</keyword>
<evidence type="ECO:0008006" key="4">
    <source>
        <dbReference type="Google" id="ProtNLM"/>
    </source>
</evidence>
<evidence type="ECO:0000313" key="2">
    <source>
        <dbReference type="EMBL" id="MEM5423315.1"/>
    </source>
</evidence>
<evidence type="ECO:0000256" key="1">
    <source>
        <dbReference type="SAM" id="Phobius"/>
    </source>
</evidence>
<dbReference type="Proteomes" id="UP001489897">
    <property type="component" value="Unassembled WGS sequence"/>
</dbReference>
<name>A0ABU9RTB8_9BURK</name>
<proteinExistence type="predicted"/>
<dbReference type="EMBL" id="JAYMRV010000006">
    <property type="protein sequence ID" value="MEM5423315.1"/>
    <property type="molecule type" value="Genomic_DNA"/>
</dbReference>
<accession>A0ABU9RTB8</accession>
<protein>
    <recommendedName>
        <fullName evidence="4">Transmembrane protein</fullName>
    </recommendedName>
</protein>
<keyword evidence="1" id="KW-0472">Membrane</keyword>
<dbReference type="RefSeq" id="WP_342948012.1">
    <property type="nucleotide sequence ID" value="NZ_JAYMRV010000006.1"/>
</dbReference>
<gene>
    <name evidence="2" type="ORF">VSR73_19855</name>
</gene>
<keyword evidence="1" id="KW-0812">Transmembrane</keyword>
<evidence type="ECO:0000313" key="3">
    <source>
        <dbReference type="Proteomes" id="UP001489897"/>
    </source>
</evidence>
<sequence length="251" mass="28089">MKVIGRSFLLLLGAVLFLTPVWMTVQWFEARRVFELAAIAIVVLVMACRAPDRTALRDFYLVLIFAVMFQAEMARDLIFGVVTWSLCGIGCLMLRRQVRQMTIERRLPDAFYAQSGETGEQIATRFSAILDSVNFRRDDLRVDETAAPLCGYIDSYVNTFAQIHRVRDSAATAIVTRNVLQAVFGARRGTALFRFLSRLGPSNPPGYNDAVRAGAHDARQFLERAAPPAGLVVLLGKHYRMLCGFRALTAH</sequence>
<reference evidence="2 3" key="1">
    <citation type="submission" date="2024-01" db="EMBL/GenBank/DDBJ databases">
        <title>The diversity of rhizobia nodulating Mimosa spp. in eleven states of Brazil covering several biomes is determined by host plant, location, and edaphic factors.</title>
        <authorList>
            <person name="Rouws L."/>
            <person name="Barauna A."/>
            <person name="Beukes C."/>
            <person name="De Faria S.M."/>
            <person name="Gross E."/>
            <person name="Dos Reis Junior F.B."/>
            <person name="Simon M."/>
            <person name="Maluk M."/>
            <person name="Odee D.W."/>
            <person name="Kenicer G."/>
            <person name="Young J.P.W."/>
            <person name="Reis V.M."/>
            <person name="Zilli J."/>
            <person name="James E.K."/>
        </authorList>
    </citation>
    <scope>NUCLEOTIDE SEQUENCE [LARGE SCALE GENOMIC DNA]</scope>
    <source>
        <strain evidence="2 3">JPY167</strain>
    </source>
</reference>
<comment type="caution">
    <text evidence="2">The sequence shown here is derived from an EMBL/GenBank/DDBJ whole genome shotgun (WGS) entry which is preliminary data.</text>
</comment>
<keyword evidence="1" id="KW-1133">Transmembrane helix</keyword>